<name>A0ABQ1WEN3_9BACT</name>
<evidence type="ECO:0000313" key="10">
    <source>
        <dbReference type="EMBL" id="GGG27612.1"/>
    </source>
</evidence>
<keyword evidence="1 6" id="KW-0597">Phosphoprotein</keyword>
<dbReference type="Pfam" id="PF00486">
    <property type="entry name" value="Trans_reg_C"/>
    <property type="match status" value="1"/>
</dbReference>
<dbReference type="InterPro" id="IPR016032">
    <property type="entry name" value="Sig_transdc_resp-reg_C-effctor"/>
</dbReference>
<dbReference type="CDD" id="cd19935">
    <property type="entry name" value="REC_OmpR_CusR-like"/>
    <property type="match status" value="1"/>
</dbReference>
<dbReference type="PROSITE" id="PS50110">
    <property type="entry name" value="RESPONSE_REGULATORY"/>
    <property type="match status" value="1"/>
</dbReference>
<keyword evidence="2" id="KW-0902">Two-component regulatory system</keyword>
<evidence type="ECO:0000259" key="9">
    <source>
        <dbReference type="PROSITE" id="PS51755"/>
    </source>
</evidence>
<dbReference type="InterPro" id="IPR001867">
    <property type="entry name" value="OmpR/PhoB-type_DNA-bd"/>
</dbReference>
<dbReference type="Gene3D" id="3.40.50.2300">
    <property type="match status" value="1"/>
</dbReference>
<dbReference type="RefSeq" id="WP_188502721.1">
    <property type="nucleotide sequence ID" value="NZ_BMFP01000007.1"/>
</dbReference>
<gene>
    <name evidence="10" type="ORF">GCM10011323_33880</name>
</gene>
<protein>
    <submittedName>
        <fullName evidence="10">DNA-binding response regulator</fullName>
    </submittedName>
</protein>
<dbReference type="InterPro" id="IPR001789">
    <property type="entry name" value="Sig_transdc_resp-reg_receiver"/>
</dbReference>
<evidence type="ECO:0000256" key="6">
    <source>
        <dbReference type="PROSITE-ProRule" id="PRU00169"/>
    </source>
</evidence>
<keyword evidence="5" id="KW-0804">Transcription</keyword>
<dbReference type="Gene3D" id="6.10.250.690">
    <property type="match status" value="1"/>
</dbReference>
<accession>A0ABQ1WEN3</accession>
<dbReference type="EMBL" id="BMFP01000007">
    <property type="protein sequence ID" value="GGG27612.1"/>
    <property type="molecule type" value="Genomic_DNA"/>
</dbReference>
<dbReference type="GO" id="GO:0003677">
    <property type="term" value="F:DNA binding"/>
    <property type="evidence" value="ECO:0007669"/>
    <property type="project" value="UniProtKB-KW"/>
</dbReference>
<keyword evidence="3" id="KW-0805">Transcription regulation</keyword>
<dbReference type="InterPro" id="IPR036388">
    <property type="entry name" value="WH-like_DNA-bd_sf"/>
</dbReference>
<feature type="modified residue" description="4-aspartylphosphate" evidence="6">
    <location>
        <position position="51"/>
    </location>
</feature>
<dbReference type="CDD" id="cd00383">
    <property type="entry name" value="trans_reg_C"/>
    <property type="match status" value="1"/>
</dbReference>
<evidence type="ECO:0000259" key="8">
    <source>
        <dbReference type="PROSITE" id="PS50110"/>
    </source>
</evidence>
<dbReference type="PANTHER" id="PTHR48111">
    <property type="entry name" value="REGULATOR OF RPOS"/>
    <property type="match status" value="1"/>
</dbReference>
<dbReference type="PROSITE" id="PS51755">
    <property type="entry name" value="OMPR_PHOB"/>
    <property type="match status" value="1"/>
</dbReference>
<evidence type="ECO:0000256" key="1">
    <source>
        <dbReference type="ARBA" id="ARBA00022553"/>
    </source>
</evidence>
<dbReference type="InterPro" id="IPR011006">
    <property type="entry name" value="CheY-like_superfamily"/>
</dbReference>
<feature type="DNA-binding region" description="OmpR/PhoB-type" evidence="7">
    <location>
        <begin position="125"/>
        <end position="223"/>
    </location>
</feature>
<evidence type="ECO:0000313" key="11">
    <source>
        <dbReference type="Proteomes" id="UP000634043"/>
    </source>
</evidence>
<evidence type="ECO:0000256" key="4">
    <source>
        <dbReference type="ARBA" id="ARBA00023125"/>
    </source>
</evidence>
<proteinExistence type="predicted"/>
<sequence length="223" mass="25029">MNILVVEDEPNVVAFVKKGLQEQSYDVDVAYDGQTGLSLALQKEYALIVLDVILPNSNGIQVCSEIRKHNLHVPILMLTALGTTEDVVKGLDAGADDYLTKPFKFKELLARVRALTRRSNLSLSSGKLTIADLEVDLDTKVVTRGGKEINLTAKEFSLLEYFIRNKGKVLSRLDLLENVWELNFDLSSNVVDVYVNYLRNKIDRDFDNKLIHTVIGMGYVLKV</sequence>
<keyword evidence="4 7" id="KW-0238">DNA-binding</keyword>
<evidence type="ECO:0000256" key="7">
    <source>
        <dbReference type="PROSITE-ProRule" id="PRU01091"/>
    </source>
</evidence>
<evidence type="ECO:0000256" key="2">
    <source>
        <dbReference type="ARBA" id="ARBA00023012"/>
    </source>
</evidence>
<dbReference type="Gene3D" id="1.10.10.10">
    <property type="entry name" value="Winged helix-like DNA-binding domain superfamily/Winged helix DNA-binding domain"/>
    <property type="match status" value="1"/>
</dbReference>
<comment type="caution">
    <text evidence="10">The sequence shown here is derived from an EMBL/GenBank/DDBJ whole genome shotgun (WGS) entry which is preliminary data.</text>
</comment>
<dbReference type="SUPFAM" id="SSF46894">
    <property type="entry name" value="C-terminal effector domain of the bipartite response regulators"/>
    <property type="match status" value="1"/>
</dbReference>
<dbReference type="Pfam" id="PF00072">
    <property type="entry name" value="Response_reg"/>
    <property type="match status" value="1"/>
</dbReference>
<reference evidence="11" key="1">
    <citation type="journal article" date="2019" name="Int. J. Syst. Evol. Microbiol.">
        <title>The Global Catalogue of Microorganisms (GCM) 10K type strain sequencing project: providing services to taxonomists for standard genome sequencing and annotation.</title>
        <authorList>
            <consortium name="The Broad Institute Genomics Platform"/>
            <consortium name="The Broad Institute Genome Sequencing Center for Infectious Disease"/>
            <person name="Wu L."/>
            <person name="Ma J."/>
        </authorList>
    </citation>
    <scope>NUCLEOTIDE SEQUENCE [LARGE SCALE GENOMIC DNA]</scope>
    <source>
        <strain evidence="11">CGMCC 1.12749</strain>
    </source>
</reference>
<organism evidence="10 11">
    <name type="scientific">Pontibacter amylolyticus</name>
    <dbReference type="NCBI Taxonomy" id="1424080"/>
    <lineage>
        <taxon>Bacteria</taxon>
        <taxon>Pseudomonadati</taxon>
        <taxon>Bacteroidota</taxon>
        <taxon>Cytophagia</taxon>
        <taxon>Cytophagales</taxon>
        <taxon>Hymenobacteraceae</taxon>
        <taxon>Pontibacter</taxon>
    </lineage>
</organism>
<evidence type="ECO:0000256" key="3">
    <source>
        <dbReference type="ARBA" id="ARBA00023015"/>
    </source>
</evidence>
<dbReference type="PANTHER" id="PTHR48111:SF22">
    <property type="entry name" value="REGULATOR OF RPOS"/>
    <property type="match status" value="1"/>
</dbReference>
<feature type="domain" description="OmpR/PhoB-type" evidence="9">
    <location>
        <begin position="125"/>
        <end position="223"/>
    </location>
</feature>
<dbReference type="Proteomes" id="UP000634043">
    <property type="component" value="Unassembled WGS sequence"/>
</dbReference>
<dbReference type="SMART" id="SM00448">
    <property type="entry name" value="REC"/>
    <property type="match status" value="1"/>
</dbReference>
<dbReference type="SUPFAM" id="SSF52172">
    <property type="entry name" value="CheY-like"/>
    <property type="match status" value="1"/>
</dbReference>
<feature type="domain" description="Response regulatory" evidence="8">
    <location>
        <begin position="2"/>
        <end position="116"/>
    </location>
</feature>
<keyword evidence="11" id="KW-1185">Reference proteome</keyword>
<evidence type="ECO:0000256" key="5">
    <source>
        <dbReference type="ARBA" id="ARBA00023163"/>
    </source>
</evidence>
<dbReference type="InterPro" id="IPR039420">
    <property type="entry name" value="WalR-like"/>
</dbReference>
<dbReference type="SMART" id="SM00862">
    <property type="entry name" value="Trans_reg_C"/>
    <property type="match status" value="1"/>
</dbReference>